<feature type="region of interest" description="Disordered" evidence="2">
    <location>
        <begin position="312"/>
        <end position="332"/>
    </location>
</feature>
<dbReference type="EMBL" id="CAIX01000010">
    <property type="protein sequence ID" value="CCI40635.1"/>
    <property type="molecule type" value="Genomic_DNA"/>
</dbReference>
<evidence type="ECO:0000256" key="1">
    <source>
        <dbReference type="ARBA" id="ARBA00011047"/>
    </source>
</evidence>
<gene>
    <name evidence="3" type="ORF">BN9_014190</name>
</gene>
<comment type="similarity">
    <text evidence="1">Belongs to the CDC123 family.</text>
</comment>
<dbReference type="InterPro" id="IPR009772">
    <property type="entry name" value="CDC123"/>
</dbReference>
<name>A0A024G1U9_9STRA</name>
<sequence>MPPSYSRGQVDRCAFDHWYSKLKHVAIKGYAISLPPEFVEYLLEDGIQLPKDYLASLSHSDSRIQAIQQIQYQVENQFKELKGKSFIKLNWSSPRDAKWILSTLQCRTFDDIILLLKSSDFTTHDLLYPYRACTDAASPETCGIANKAPCLVMKKWCNLHDSMLFRGFVLHHALVAISQRHCEACYPFLALKKDSLRALIKSFFLKHLQPLTVAPAHLDSDFVFDIYIDKNDRVYLVDINVFGEVTDPLLFSYNELQSFNRQEATSSIAFRIVENEQSIQPNSLATYRVPVDFMQHLSTDNAMEAFYRQVERDNASSDGSDTESSTELIKER</sequence>
<evidence type="ECO:0000313" key="4">
    <source>
        <dbReference type="Proteomes" id="UP000053237"/>
    </source>
</evidence>
<feature type="compositionally biased region" description="Low complexity" evidence="2">
    <location>
        <begin position="316"/>
        <end position="332"/>
    </location>
</feature>
<dbReference type="OrthoDB" id="360540at2759"/>
<dbReference type="GO" id="GO:0005737">
    <property type="term" value="C:cytoplasm"/>
    <property type="evidence" value="ECO:0007669"/>
    <property type="project" value="TreeGrafter"/>
</dbReference>
<dbReference type="InParanoid" id="A0A024G1U9"/>
<organism evidence="3 4">
    <name type="scientific">Albugo candida</name>
    <dbReference type="NCBI Taxonomy" id="65357"/>
    <lineage>
        <taxon>Eukaryota</taxon>
        <taxon>Sar</taxon>
        <taxon>Stramenopiles</taxon>
        <taxon>Oomycota</taxon>
        <taxon>Peronosporomycetes</taxon>
        <taxon>Albuginales</taxon>
        <taxon>Albuginaceae</taxon>
        <taxon>Albugo</taxon>
    </lineage>
</organism>
<proteinExistence type="inferred from homology"/>
<dbReference type="STRING" id="65357.A0A024G1U9"/>
<reference evidence="3 4" key="1">
    <citation type="submission" date="2012-05" db="EMBL/GenBank/DDBJ databases">
        <title>Recombination and specialization in a pathogen metapopulation.</title>
        <authorList>
            <person name="Gardiner A."/>
            <person name="Kemen E."/>
            <person name="Schultz-Larsen T."/>
            <person name="MacLean D."/>
            <person name="Van Oosterhout C."/>
            <person name="Jones J.D.G."/>
        </authorList>
    </citation>
    <scope>NUCLEOTIDE SEQUENCE [LARGE SCALE GENOMIC DNA]</scope>
    <source>
        <strain evidence="3 4">Ac Nc2</strain>
    </source>
</reference>
<protein>
    <recommendedName>
        <fullName evidence="5">Cell division cycle protein 123</fullName>
    </recommendedName>
</protein>
<dbReference type="AlphaFoldDB" id="A0A024G1U9"/>
<dbReference type="PANTHER" id="PTHR15323">
    <property type="entry name" value="D123 PROTEIN"/>
    <property type="match status" value="1"/>
</dbReference>
<keyword evidence="4" id="KW-1185">Reference proteome</keyword>
<evidence type="ECO:0000256" key="2">
    <source>
        <dbReference type="SAM" id="MobiDB-lite"/>
    </source>
</evidence>
<comment type="caution">
    <text evidence="3">The sequence shown here is derived from an EMBL/GenBank/DDBJ whole genome shotgun (WGS) entry which is preliminary data.</text>
</comment>
<dbReference type="Pfam" id="PF07065">
    <property type="entry name" value="D123"/>
    <property type="match status" value="2"/>
</dbReference>
<dbReference type="Proteomes" id="UP000053237">
    <property type="component" value="Unassembled WGS sequence"/>
</dbReference>
<evidence type="ECO:0008006" key="5">
    <source>
        <dbReference type="Google" id="ProtNLM"/>
    </source>
</evidence>
<evidence type="ECO:0000313" key="3">
    <source>
        <dbReference type="EMBL" id="CCI40635.1"/>
    </source>
</evidence>
<accession>A0A024G1U9</accession>
<dbReference type="PANTHER" id="PTHR15323:SF6">
    <property type="entry name" value="CELL DIVISION CYCLE PROTEIN 123 HOMOLOG"/>
    <property type="match status" value="1"/>
</dbReference>